<feature type="compositionally biased region" description="Low complexity" evidence="1">
    <location>
        <begin position="75"/>
        <end position="96"/>
    </location>
</feature>
<reference evidence="2" key="1">
    <citation type="submission" date="2019-08" db="EMBL/GenBank/DDBJ databases">
        <authorList>
            <person name="Kucharzyk K."/>
            <person name="Murdoch R.W."/>
            <person name="Higgins S."/>
            <person name="Loffler F."/>
        </authorList>
    </citation>
    <scope>NUCLEOTIDE SEQUENCE</scope>
</reference>
<accession>A0A645EWJ3</accession>
<evidence type="ECO:0000313" key="2">
    <source>
        <dbReference type="EMBL" id="MPN05579.1"/>
    </source>
</evidence>
<protein>
    <submittedName>
        <fullName evidence="2">Uncharacterized protein</fullName>
    </submittedName>
</protein>
<feature type="region of interest" description="Disordered" evidence="1">
    <location>
        <begin position="1"/>
        <end position="22"/>
    </location>
</feature>
<evidence type="ECO:0000256" key="1">
    <source>
        <dbReference type="SAM" id="MobiDB-lite"/>
    </source>
</evidence>
<feature type="region of interest" description="Disordered" evidence="1">
    <location>
        <begin position="39"/>
        <end position="96"/>
    </location>
</feature>
<proteinExistence type="predicted"/>
<name>A0A645EWJ3_9ZZZZ</name>
<sequence length="96" mass="9876">MKGAVQGDAIATASTPERKESSIGLRAWALAMLLGSRLPNSNQPARFSPSTVNSAASSETTTGDCSWKPQPSCWPAARKPSSSAPSATKDSTTPAV</sequence>
<gene>
    <name evidence="2" type="ORF">SDC9_152830</name>
</gene>
<comment type="caution">
    <text evidence="2">The sequence shown here is derived from an EMBL/GenBank/DDBJ whole genome shotgun (WGS) entry which is preliminary data.</text>
</comment>
<dbReference type="EMBL" id="VSSQ01051479">
    <property type="protein sequence ID" value="MPN05579.1"/>
    <property type="molecule type" value="Genomic_DNA"/>
</dbReference>
<feature type="compositionally biased region" description="Polar residues" evidence="1">
    <location>
        <begin position="39"/>
        <end position="64"/>
    </location>
</feature>
<organism evidence="2">
    <name type="scientific">bioreactor metagenome</name>
    <dbReference type="NCBI Taxonomy" id="1076179"/>
    <lineage>
        <taxon>unclassified sequences</taxon>
        <taxon>metagenomes</taxon>
        <taxon>ecological metagenomes</taxon>
    </lineage>
</organism>
<dbReference type="AlphaFoldDB" id="A0A645EWJ3"/>